<evidence type="ECO:0000256" key="2">
    <source>
        <dbReference type="ARBA" id="ARBA00006939"/>
    </source>
</evidence>
<keyword evidence="7 8" id="KW-0472">Membrane</keyword>
<evidence type="ECO:0000313" key="9">
    <source>
        <dbReference type="EMBL" id="SFM39237.1"/>
    </source>
</evidence>
<protein>
    <submittedName>
        <fullName evidence="9">Zinc transporter, ZIP family</fullName>
    </submittedName>
</protein>
<comment type="similarity">
    <text evidence="2">Belongs to the ZIP transporter (TC 2.A.5) family.</text>
</comment>
<proteinExistence type="inferred from homology"/>
<feature type="transmembrane region" description="Helical" evidence="8">
    <location>
        <begin position="286"/>
        <end position="304"/>
    </location>
</feature>
<dbReference type="RefSeq" id="WP_090484045.1">
    <property type="nucleotide sequence ID" value="NZ_FOUO01000004.1"/>
</dbReference>
<gene>
    <name evidence="9" type="ORF">SAMN05421721_104142</name>
</gene>
<keyword evidence="3" id="KW-1003">Cell membrane</keyword>
<organism evidence="9 10">
    <name type="scientific">Ectothiorhodospira mobilis</name>
    <dbReference type="NCBI Taxonomy" id="195064"/>
    <lineage>
        <taxon>Bacteria</taxon>
        <taxon>Pseudomonadati</taxon>
        <taxon>Pseudomonadota</taxon>
        <taxon>Gammaproteobacteria</taxon>
        <taxon>Chromatiales</taxon>
        <taxon>Ectothiorhodospiraceae</taxon>
        <taxon>Ectothiorhodospira</taxon>
    </lineage>
</organism>
<feature type="transmembrane region" description="Helical" evidence="8">
    <location>
        <begin position="164"/>
        <end position="188"/>
    </location>
</feature>
<evidence type="ECO:0000256" key="3">
    <source>
        <dbReference type="ARBA" id="ARBA00022475"/>
    </source>
</evidence>
<evidence type="ECO:0000256" key="1">
    <source>
        <dbReference type="ARBA" id="ARBA00004651"/>
    </source>
</evidence>
<dbReference type="PANTHER" id="PTHR11040:SF211">
    <property type="entry name" value="ZINC TRANSPORTER ZIP11"/>
    <property type="match status" value="1"/>
</dbReference>
<feature type="transmembrane region" description="Helical" evidence="8">
    <location>
        <begin position="54"/>
        <end position="76"/>
    </location>
</feature>
<evidence type="ECO:0000256" key="8">
    <source>
        <dbReference type="SAM" id="Phobius"/>
    </source>
</evidence>
<feature type="transmembrane region" description="Helical" evidence="8">
    <location>
        <begin position="194"/>
        <end position="218"/>
    </location>
</feature>
<evidence type="ECO:0000313" key="10">
    <source>
        <dbReference type="Proteomes" id="UP000199556"/>
    </source>
</evidence>
<name>A0A1I4QGU5_ECTMO</name>
<feature type="transmembrane region" description="Helical" evidence="8">
    <location>
        <begin position="21"/>
        <end position="42"/>
    </location>
</feature>
<dbReference type="InterPro" id="IPR003689">
    <property type="entry name" value="ZIP"/>
</dbReference>
<dbReference type="OrthoDB" id="9787346at2"/>
<feature type="transmembrane region" description="Helical" evidence="8">
    <location>
        <begin position="88"/>
        <end position="107"/>
    </location>
</feature>
<dbReference type="PANTHER" id="PTHR11040">
    <property type="entry name" value="ZINC/IRON TRANSPORTER"/>
    <property type="match status" value="1"/>
</dbReference>
<evidence type="ECO:0000256" key="4">
    <source>
        <dbReference type="ARBA" id="ARBA00022692"/>
    </source>
</evidence>
<keyword evidence="4 8" id="KW-0812">Transmembrane</keyword>
<feature type="transmembrane region" description="Helical" evidence="8">
    <location>
        <begin position="253"/>
        <end position="274"/>
    </location>
</feature>
<dbReference type="AlphaFoldDB" id="A0A1I4QGU5"/>
<dbReference type="Proteomes" id="UP000199556">
    <property type="component" value="Unassembled WGS sequence"/>
</dbReference>
<dbReference type="GO" id="GO:0005886">
    <property type="term" value="C:plasma membrane"/>
    <property type="evidence" value="ECO:0007669"/>
    <property type="project" value="UniProtKB-SubCell"/>
</dbReference>
<dbReference type="Pfam" id="PF02535">
    <property type="entry name" value="Zip"/>
    <property type="match status" value="1"/>
</dbReference>
<keyword evidence="6 8" id="KW-1133">Transmembrane helix</keyword>
<sequence length="305" mass="31449">MREVQGQGPREAAKPSSRKPMIVSFAVLVLVIAGVAASWPWIEARVSGMGTIQMGLLASFVASLFTLVGALPILLIRHISRPVEDAMMGFGAGVMLAAAALELALPALEGAEAQYGPTFLAVVVLAVGVGLGGGFLLLLHHRVPHEHFILGPQSGADPGKVRRVYLFVLAIALHHLPEGLAVGVGFGGDLSDGMTLAVAIGLQNMPEGLVVAVALLSLGYGKATALGVTLLTGLVQPVGGLVGATAITFMTFLLPWGLAFAAGAMLFVVSHEIIPESHRQGHETQATLGVLVGFVAFMAIGHILS</sequence>
<feature type="transmembrane region" description="Helical" evidence="8">
    <location>
        <begin position="225"/>
        <end position="247"/>
    </location>
</feature>
<evidence type="ECO:0000256" key="5">
    <source>
        <dbReference type="ARBA" id="ARBA00022833"/>
    </source>
</evidence>
<keyword evidence="10" id="KW-1185">Reference proteome</keyword>
<feature type="transmembrane region" description="Helical" evidence="8">
    <location>
        <begin position="119"/>
        <end position="139"/>
    </location>
</feature>
<accession>A0A1I4QGU5</accession>
<reference evidence="9 10" key="1">
    <citation type="submission" date="2016-10" db="EMBL/GenBank/DDBJ databases">
        <authorList>
            <person name="de Groot N.N."/>
        </authorList>
    </citation>
    <scope>NUCLEOTIDE SEQUENCE [LARGE SCALE GENOMIC DNA]</scope>
    <source>
        <strain evidence="9 10">DSM 4180</strain>
    </source>
</reference>
<dbReference type="GO" id="GO:0005385">
    <property type="term" value="F:zinc ion transmembrane transporter activity"/>
    <property type="evidence" value="ECO:0007669"/>
    <property type="project" value="TreeGrafter"/>
</dbReference>
<comment type="subcellular location">
    <subcellularLocation>
        <location evidence="1">Cell membrane</location>
        <topology evidence="1">Multi-pass membrane protein</topology>
    </subcellularLocation>
</comment>
<keyword evidence="5" id="KW-0862">Zinc</keyword>
<dbReference type="STRING" id="195064.SAMN05421721_104142"/>
<dbReference type="EMBL" id="FOUO01000004">
    <property type="protein sequence ID" value="SFM39237.1"/>
    <property type="molecule type" value="Genomic_DNA"/>
</dbReference>
<evidence type="ECO:0000256" key="7">
    <source>
        <dbReference type="ARBA" id="ARBA00023136"/>
    </source>
</evidence>
<evidence type="ECO:0000256" key="6">
    <source>
        <dbReference type="ARBA" id="ARBA00022989"/>
    </source>
</evidence>